<sequence>MNSISRLPVVQINNFLHSPKRNQEHEYHRHPLHSHIPNPNKQMCHEGQQQPHHRIQESYSKSLCSELHSRPLVEEDEF</sequence>
<evidence type="ECO:0000313" key="2">
    <source>
        <dbReference type="EMBL" id="DAD20566.1"/>
    </source>
</evidence>
<dbReference type="Proteomes" id="UP000607653">
    <property type="component" value="Unassembled WGS sequence"/>
</dbReference>
<evidence type="ECO:0000313" key="3">
    <source>
        <dbReference type="Proteomes" id="UP000607653"/>
    </source>
</evidence>
<dbReference type="EMBL" id="DUZY01000001">
    <property type="protein sequence ID" value="DAD20566.1"/>
    <property type="molecule type" value="Genomic_DNA"/>
</dbReference>
<feature type="region of interest" description="Disordered" evidence="1">
    <location>
        <begin position="19"/>
        <end position="62"/>
    </location>
</feature>
<protein>
    <submittedName>
        <fullName evidence="2">Uncharacterized protein</fullName>
    </submittedName>
</protein>
<accession>A0A822XNQ6</accession>
<dbReference type="AlphaFoldDB" id="A0A822XNQ6"/>
<name>A0A822XNQ6_NELNU</name>
<gene>
    <name evidence="2" type="ORF">HUJ06_022029</name>
</gene>
<organism evidence="2 3">
    <name type="scientific">Nelumbo nucifera</name>
    <name type="common">Sacred lotus</name>
    <dbReference type="NCBI Taxonomy" id="4432"/>
    <lineage>
        <taxon>Eukaryota</taxon>
        <taxon>Viridiplantae</taxon>
        <taxon>Streptophyta</taxon>
        <taxon>Embryophyta</taxon>
        <taxon>Tracheophyta</taxon>
        <taxon>Spermatophyta</taxon>
        <taxon>Magnoliopsida</taxon>
        <taxon>Proteales</taxon>
        <taxon>Nelumbonaceae</taxon>
        <taxon>Nelumbo</taxon>
    </lineage>
</organism>
<reference evidence="2 3" key="1">
    <citation type="journal article" date="2020" name="Mol. Biol. Evol.">
        <title>Distinct Expression and Methylation Patterns for Genes with Different Fates following a Single Whole-Genome Duplication in Flowering Plants.</title>
        <authorList>
            <person name="Shi T."/>
            <person name="Rahmani R.S."/>
            <person name="Gugger P.F."/>
            <person name="Wang M."/>
            <person name="Li H."/>
            <person name="Zhang Y."/>
            <person name="Li Z."/>
            <person name="Wang Q."/>
            <person name="Van de Peer Y."/>
            <person name="Marchal K."/>
            <person name="Chen J."/>
        </authorList>
    </citation>
    <scope>NUCLEOTIDE SEQUENCE [LARGE SCALE GENOMIC DNA]</scope>
    <source>
        <tissue evidence="2">Leaf</tissue>
    </source>
</reference>
<keyword evidence="3" id="KW-1185">Reference proteome</keyword>
<comment type="caution">
    <text evidence="2">The sequence shown here is derived from an EMBL/GenBank/DDBJ whole genome shotgun (WGS) entry which is preliminary data.</text>
</comment>
<proteinExistence type="predicted"/>
<evidence type="ECO:0000256" key="1">
    <source>
        <dbReference type="SAM" id="MobiDB-lite"/>
    </source>
</evidence>